<sequence length="654" mass="74233">MVSVDPALEVISQDKPNTSDEASAEMSAEELESKTEVQCEHYLQRHLLLKGYEWVPYDPSTYVRPKTEREDLDNYFYVNFRYDRKGADPSLILSHWSKTLLSVLRKLCGSEFFSKDPKYKVVAFFPNLKMLREKLDHAKSVLSSEVNYTKEDVLELLKSLGTSDLDEKVLQSDALLRVADITEHLGVLVGYLEEQFRPTALRLELVTSYGHIEYNLLQYFFEPGQHVSAVDSDGLPVSFVIKKRRYESVNNQRYLCVSGYGLYWDGYGYEHRKLEGKIPEFEGTEEASSLPIVHLTPLLKEKLIKRGRLYASYSGLHYKLYKGKRVIVDVVAFNHKSGYIRDPNQKIPEIDEEELHLLPTKVYGFNLATKVWTSFFVEHLEPVTFDENAWDHLVLDEDVKTLIKGLVDVTKNSNSSSKIISDVISGKGGGLISVLHGPPGTGKTLTAEAVAELLRRPLYMVGSSELPSSPSGLERSLESILSLATAWDAVLLIDEADVYLEQRSLHELERNALVSVALRVLEYHRGVLFLTTNRISSFDEAFLSRFSIAIKYRELDCAGRYVVWRKFFEMAGSTIIEDEVVSVAEGSSNVSRVDLETLAQKNFNGRTIKNIIRTAQALALSYKQPLGITHVQVVLRAQEKFLDEFSTMDRPIKL</sequence>
<dbReference type="EMBL" id="MU250525">
    <property type="protein sequence ID" value="KAG7451615.1"/>
    <property type="molecule type" value="Genomic_DNA"/>
</dbReference>
<dbReference type="GO" id="GO:0016887">
    <property type="term" value="F:ATP hydrolysis activity"/>
    <property type="evidence" value="ECO:0007669"/>
    <property type="project" value="InterPro"/>
</dbReference>
<dbReference type="InterPro" id="IPR054289">
    <property type="entry name" value="DUF7025"/>
</dbReference>
<gene>
    <name evidence="3" type="ORF">BT62DRAFT_436171</name>
</gene>
<feature type="domain" description="AAA+ ATPase" evidence="2">
    <location>
        <begin position="429"/>
        <end position="556"/>
    </location>
</feature>
<dbReference type="Proteomes" id="UP000812287">
    <property type="component" value="Unassembled WGS sequence"/>
</dbReference>
<accession>A0A9P7W394</accession>
<proteinExistence type="predicted"/>
<reference evidence="3" key="1">
    <citation type="submission" date="2020-11" db="EMBL/GenBank/DDBJ databases">
        <title>Adaptations for nitrogen fixation in a non-lichenized fungal sporocarp promotes dispersal by wood-feeding termites.</title>
        <authorList>
            <consortium name="DOE Joint Genome Institute"/>
            <person name="Koch R.A."/>
            <person name="Yoon G."/>
            <person name="Arayal U."/>
            <person name="Lail K."/>
            <person name="Amirebrahimi M."/>
            <person name="Labutti K."/>
            <person name="Lipzen A."/>
            <person name="Riley R."/>
            <person name="Barry K."/>
            <person name="Henrissat B."/>
            <person name="Grigoriev I.V."/>
            <person name="Herr J.R."/>
            <person name="Aime M.C."/>
        </authorList>
    </citation>
    <scope>NUCLEOTIDE SEQUENCE</scope>
    <source>
        <strain evidence="3">MCA 3950</strain>
    </source>
</reference>
<dbReference type="InterPro" id="IPR027417">
    <property type="entry name" value="P-loop_NTPase"/>
</dbReference>
<dbReference type="GO" id="GO:0005524">
    <property type="term" value="F:ATP binding"/>
    <property type="evidence" value="ECO:0007669"/>
    <property type="project" value="InterPro"/>
</dbReference>
<dbReference type="Pfam" id="PF00004">
    <property type="entry name" value="AAA"/>
    <property type="match status" value="1"/>
</dbReference>
<keyword evidence="3" id="KW-0378">Hydrolase</keyword>
<dbReference type="GeneID" id="66103176"/>
<dbReference type="SMART" id="SM00382">
    <property type="entry name" value="AAA"/>
    <property type="match status" value="1"/>
</dbReference>
<dbReference type="InterPro" id="IPR003593">
    <property type="entry name" value="AAA+_ATPase"/>
</dbReference>
<dbReference type="AlphaFoldDB" id="A0A9P7W394"/>
<dbReference type="OrthoDB" id="10042665at2759"/>
<dbReference type="PANTHER" id="PTHR46411">
    <property type="entry name" value="FAMILY ATPASE, PUTATIVE-RELATED"/>
    <property type="match status" value="1"/>
</dbReference>
<dbReference type="InterPro" id="IPR003959">
    <property type="entry name" value="ATPase_AAA_core"/>
</dbReference>
<comment type="caution">
    <text evidence="3">The sequence shown here is derived from an EMBL/GenBank/DDBJ whole genome shotgun (WGS) entry which is preliminary data.</text>
</comment>
<name>A0A9P7W394_9AGAR</name>
<evidence type="ECO:0000313" key="4">
    <source>
        <dbReference type="Proteomes" id="UP000812287"/>
    </source>
</evidence>
<dbReference type="SUPFAM" id="SSF52540">
    <property type="entry name" value="P-loop containing nucleoside triphosphate hydrolases"/>
    <property type="match status" value="1"/>
</dbReference>
<dbReference type="CDD" id="cd19481">
    <property type="entry name" value="RecA-like_protease"/>
    <property type="match status" value="1"/>
</dbReference>
<feature type="region of interest" description="Disordered" evidence="1">
    <location>
        <begin position="10"/>
        <end position="30"/>
    </location>
</feature>
<keyword evidence="4" id="KW-1185">Reference proteome</keyword>
<dbReference type="Gene3D" id="3.40.50.300">
    <property type="entry name" value="P-loop containing nucleotide triphosphate hydrolases"/>
    <property type="match status" value="1"/>
</dbReference>
<dbReference type="RefSeq" id="XP_043045115.1">
    <property type="nucleotide sequence ID" value="XM_043180880.1"/>
</dbReference>
<evidence type="ECO:0000259" key="2">
    <source>
        <dbReference type="SMART" id="SM00382"/>
    </source>
</evidence>
<dbReference type="Pfam" id="PF22942">
    <property type="entry name" value="DUF7025"/>
    <property type="match status" value="1"/>
</dbReference>
<protein>
    <submittedName>
        <fullName evidence="3">P-loop containing nucleoside triphosphate hydrolase protein</fullName>
    </submittedName>
</protein>
<organism evidence="3 4">
    <name type="scientific">Guyanagaster necrorhizus</name>
    <dbReference type="NCBI Taxonomy" id="856835"/>
    <lineage>
        <taxon>Eukaryota</taxon>
        <taxon>Fungi</taxon>
        <taxon>Dikarya</taxon>
        <taxon>Basidiomycota</taxon>
        <taxon>Agaricomycotina</taxon>
        <taxon>Agaricomycetes</taxon>
        <taxon>Agaricomycetidae</taxon>
        <taxon>Agaricales</taxon>
        <taxon>Marasmiineae</taxon>
        <taxon>Physalacriaceae</taxon>
        <taxon>Guyanagaster</taxon>
    </lineage>
</organism>
<evidence type="ECO:0000256" key="1">
    <source>
        <dbReference type="SAM" id="MobiDB-lite"/>
    </source>
</evidence>
<dbReference type="PANTHER" id="PTHR46411:SF3">
    <property type="entry name" value="AAA+ ATPASE DOMAIN-CONTAINING PROTEIN"/>
    <property type="match status" value="1"/>
</dbReference>
<evidence type="ECO:0000313" key="3">
    <source>
        <dbReference type="EMBL" id="KAG7451615.1"/>
    </source>
</evidence>